<proteinExistence type="predicted"/>
<keyword evidence="1" id="KW-1133">Transmembrane helix</keyword>
<keyword evidence="1" id="KW-0812">Transmembrane</keyword>
<keyword evidence="1" id="KW-0472">Membrane</keyword>
<accession>A0A8S5SGP3</accession>
<dbReference type="EMBL" id="BK032592">
    <property type="protein sequence ID" value="DAF50096.1"/>
    <property type="molecule type" value="Genomic_DNA"/>
</dbReference>
<feature type="transmembrane region" description="Helical" evidence="1">
    <location>
        <begin position="47"/>
        <end position="64"/>
    </location>
</feature>
<evidence type="ECO:0000313" key="2">
    <source>
        <dbReference type="EMBL" id="DAF50096.1"/>
    </source>
</evidence>
<organism evidence="2">
    <name type="scientific">Siphoviridae sp. ctzyE57</name>
    <dbReference type="NCBI Taxonomy" id="2827982"/>
    <lineage>
        <taxon>Viruses</taxon>
        <taxon>Duplodnaviria</taxon>
        <taxon>Heunggongvirae</taxon>
        <taxon>Uroviricota</taxon>
        <taxon>Caudoviricetes</taxon>
    </lineage>
</organism>
<sequence>MWYNHYATWLPIFRMRAVRRGFRQPLRAVFLFDKSIEACYHVYSSRTVIPLCLVCIFPALAGVAQNKLSDCQRRQRQCHWPQGQRGLK</sequence>
<protein>
    <submittedName>
        <fullName evidence="2">Uncharacterized protein</fullName>
    </submittedName>
</protein>
<name>A0A8S5SGP3_9CAUD</name>
<reference evidence="2" key="1">
    <citation type="journal article" date="2021" name="Proc. Natl. Acad. Sci. U.S.A.">
        <title>A Catalog of Tens of Thousands of Viruses from Human Metagenomes Reveals Hidden Associations with Chronic Diseases.</title>
        <authorList>
            <person name="Tisza M.J."/>
            <person name="Buck C.B."/>
        </authorList>
    </citation>
    <scope>NUCLEOTIDE SEQUENCE</scope>
    <source>
        <strain evidence="2">CtzyE57</strain>
    </source>
</reference>
<evidence type="ECO:0000256" key="1">
    <source>
        <dbReference type="SAM" id="Phobius"/>
    </source>
</evidence>